<name>S4P8V8_9NEOP</name>
<dbReference type="AlphaFoldDB" id="S4P8V8"/>
<reference evidence="1" key="1">
    <citation type="journal article" date="2013" name="BMC Genomics">
        <title>Unscrambling butterfly oogenesis.</title>
        <authorList>
            <person name="Carter J.M."/>
            <person name="Baker S.C."/>
            <person name="Pink R."/>
            <person name="Carter D.R."/>
            <person name="Collins A."/>
            <person name="Tomlin J."/>
            <person name="Gibbs M."/>
            <person name="Breuker C.J."/>
        </authorList>
    </citation>
    <scope>NUCLEOTIDE SEQUENCE</scope>
    <source>
        <tissue evidence="1">Ovary</tissue>
    </source>
</reference>
<accession>S4P8V8</accession>
<sequence>MSILKRKERDANLVVHKSQRNWYSYSCQSIEIVAIAELKIRITVAYDCVAQSLPLSEINVNFFKHYGQ</sequence>
<proteinExistence type="predicted"/>
<dbReference type="EMBL" id="GAIX01005771">
    <property type="protein sequence ID" value="JAA86789.1"/>
    <property type="molecule type" value="Transcribed_RNA"/>
</dbReference>
<organism evidence="1">
    <name type="scientific">Pararge aegeria</name>
    <name type="common">speckled wood butterfly</name>
    <dbReference type="NCBI Taxonomy" id="116150"/>
    <lineage>
        <taxon>Eukaryota</taxon>
        <taxon>Metazoa</taxon>
        <taxon>Ecdysozoa</taxon>
        <taxon>Arthropoda</taxon>
        <taxon>Hexapoda</taxon>
        <taxon>Insecta</taxon>
        <taxon>Pterygota</taxon>
        <taxon>Neoptera</taxon>
        <taxon>Endopterygota</taxon>
        <taxon>Lepidoptera</taxon>
        <taxon>Glossata</taxon>
        <taxon>Ditrysia</taxon>
        <taxon>Papilionoidea</taxon>
        <taxon>Nymphalidae</taxon>
        <taxon>Satyrinae</taxon>
        <taxon>Satyrini</taxon>
        <taxon>Parargina</taxon>
        <taxon>Pararge</taxon>
    </lineage>
</organism>
<protein>
    <submittedName>
        <fullName evidence="1">Uncharacterized protein</fullName>
    </submittedName>
</protein>
<evidence type="ECO:0000313" key="1">
    <source>
        <dbReference type="EMBL" id="JAA86789.1"/>
    </source>
</evidence>
<reference evidence="1" key="2">
    <citation type="submission" date="2013-05" db="EMBL/GenBank/DDBJ databases">
        <authorList>
            <person name="Carter J.-M."/>
            <person name="Baker S.C."/>
            <person name="Pink R."/>
            <person name="Carter D.R.F."/>
            <person name="Collins A."/>
            <person name="Tomlin J."/>
            <person name="Gibbs M."/>
            <person name="Breuker C.J."/>
        </authorList>
    </citation>
    <scope>NUCLEOTIDE SEQUENCE</scope>
    <source>
        <tissue evidence="1">Ovary</tissue>
    </source>
</reference>